<proteinExistence type="predicted"/>
<dbReference type="CDD" id="cd00090">
    <property type="entry name" value="HTH_ARSR"/>
    <property type="match status" value="1"/>
</dbReference>
<dbReference type="InterPro" id="IPR036390">
    <property type="entry name" value="WH_DNA-bd_sf"/>
</dbReference>
<dbReference type="PANTHER" id="PTHR43132:SF8">
    <property type="entry name" value="HTH-TYPE TRANSCRIPTIONAL REGULATOR KMTR"/>
    <property type="match status" value="1"/>
</dbReference>
<dbReference type="PANTHER" id="PTHR43132">
    <property type="entry name" value="ARSENICAL RESISTANCE OPERON REPRESSOR ARSR-RELATED"/>
    <property type="match status" value="1"/>
</dbReference>
<reference evidence="5 6" key="1">
    <citation type="submission" date="2020-11" db="EMBL/GenBank/DDBJ databases">
        <title>Streptomyces spirodelae sp. nov., isolated from duckweed.</title>
        <authorList>
            <person name="Saimee Y."/>
            <person name="Duangmal K."/>
        </authorList>
    </citation>
    <scope>NUCLEOTIDE SEQUENCE [LARGE SCALE GENOMIC DNA]</scope>
    <source>
        <strain evidence="5 6">S16-07</strain>
    </source>
</reference>
<keyword evidence="3" id="KW-0804">Transcription</keyword>
<dbReference type="SUPFAM" id="SSF46785">
    <property type="entry name" value="Winged helix' DNA-binding domain"/>
    <property type="match status" value="1"/>
</dbReference>
<dbReference type="InterPro" id="IPR051011">
    <property type="entry name" value="Metal_resp_trans_reg"/>
</dbReference>
<accession>A0ABS3XMF5</accession>
<dbReference type="RefSeq" id="WP_209243796.1">
    <property type="nucleotide sequence ID" value="NZ_JADKMA010000352.1"/>
</dbReference>
<keyword evidence="1" id="KW-0805">Transcription regulation</keyword>
<evidence type="ECO:0000256" key="2">
    <source>
        <dbReference type="ARBA" id="ARBA00023125"/>
    </source>
</evidence>
<dbReference type="EMBL" id="JADKMA010000352">
    <property type="protein sequence ID" value="MBO8196589.1"/>
    <property type="molecule type" value="Genomic_DNA"/>
</dbReference>
<evidence type="ECO:0000313" key="6">
    <source>
        <dbReference type="Proteomes" id="UP001519064"/>
    </source>
</evidence>
<evidence type="ECO:0000313" key="5">
    <source>
        <dbReference type="EMBL" id="MBO8196589.1"/>
    </source>
</evidence>
<keyword evidence="2" id="KW-0238">DNA-binding</keyword>
<feature type="domain" description="HTH arsR-type" evidence="4">
    <location>
        <begin position="249"/>
        <end position="326"/>
    </location>
</feature>
<evidence type="ECO:0000259" key="4">
    <source>
        <dbReference type="SMART" id="SM00418"/>
    </source>
</evidence>
<name>A0ABS3XMF5_9ACTN</name>
<dbReference type="InterPro" id="IPR011991">
    <property type="entry name" value="ArsR-like_HTH"/>
</dbReference>
<comment type="caution">
    <text evidence="5">The sequence shown here is derived from an EMBL/GenBank/DDBJ whole genome shotgun (WGS) entry which is preliminary data.</text>
</comment>
<evidence type="ECO:0000256" key="3">
    <source>
        <dbReference type="ARBA" id="ARBA00023163"/>
    </source>
</evidence>
<gene>
    <name evidence="5" type="ORF">ITI46_33910</name>
</gene>
<dbReference type="Proteomes" id="UP001519064">
    <property type="component" value="Unassembled WGS sequence"/>
</dbReference>
<sequence length="341" mass="36257">MRIHFTVADLARVRLAAAPSPLAVTSLSAWRLRHDTGGPPALDLWRRTVHLARRSAPGPAAPLLGGLAAGAPSHPVPRLLRPHSALPTLAEELERLLSTPRAELRADLEYVATHRRLPSWTHALADGSPSALRGLAGAVRAQHSVAIEPYWRGLYAAIRADQAERTRQWHEGGVELVLDNLHPAGRWRPPVLEFPHAQGPDYHLGGRGLLLAPAAFTAYVPCDPGEPQPTFYYQAVEHPLAGALNGPHAALATLLGHSRAAVLEAIAEGVSTSRLARRTGLAPASASEHATVLRRAGLVSTRRSGRTAHHTLTPLGAQLLLHTAADESSAGRSVTARASGC</sequence>
<keyword evidence="6" id="KW-1185">Reference proteome</keyword>
<evidence type="ECO:0000256" key="1">
    <source>
        <dbReference type="ARBA" id="ARBA00023015"/>
    </source>
</evidence>
<protein>
    <submittedName>
        <fullName evidence="5">Winged helix-turn-helix transcriptional regulator</fullName>
    </submittedName>
</protein>
<dbReference type="SMART" id="SM00418">
    <property type="entry name" value="HTH_ARSR"/>
    <property type="match status" value="1"/>
</dbReference>
<dbReference type="InterPro" id="IPR001845">
    <property type="entry name" value="HTH_ArsR_DNA-bd_dom"/>
</dbReference>
<organism evidence="5 6">
    <name type="scientific">Streptomyces oryzae</name>
    <dbReference type="NCBI Taxonomy" id="1434886"/>
    <lineage>
        <taxon>Bacteria</taxon>
        <taxon>Bacillati</taxon>
        <taxon>Actinomycetota</taxon>
        <taxon>Actinomycetes</taxon>
        <taxon>Kitasatosporales</taxon>
        <taxon>Streptomycetaceae</taxon>
        <taxon>Streptomyces</taxon>
    </lineage>
</organism>
<dbReference type="InterPro" id="IPR036388">
    <property type="entry name" value="WH-like_DNA-bd_sf"/>
</dbReference>
<dbReference type="Gene3D" id="1.10.10.10">
    <property type="entry name" value="Winged helix-like DNA-binding domain superfamily/Winged helix DNA-binding domain"/>
    <property type="match status" value="1"/>
</dbReference>